<feature type="transmembrane region" description="Helical" evidence="1">
    <location>
        <begin position="122"/>
        <end position="144"/>
    </location>
</feature>
<organism evidence="2 3">
    <name type="scientific">Hypothenemus hampei</name>
    <name type="common">Coffee berry borer</name>
    <dbReference type="NCBI Taxonomy" id="57062"/>
    <lineage>
        <taxon>Eukaryota</taxon>
        <taxon>Metazoa</taxon>
        <taxon>Ecdysozoa</taxon>
        <taxon>Arthropoda</taxon>
        <taxon>Hexapoda</taxon>
        <taxon>Insecta</taxon>
        <taxon>Pterygota</taxon>
        <taxon>Neoptera</taxon>
        <taxon>Endopterygota</taxon>
        <taxon>Coleoptera</taxon>
        <taxon>Polyphaga</taxon>
        <taxon>Cucujiformia</taxon>
        <taxon>Curculionidae</taxon>
        <taxon>Scolytinae</taxon>
        <taxon>Hypothenemus</taxon>
    </lineage>
</organism>
<sequence>MATSANEVKPLYSTCVAVFGLICFVVGTIAVRIPIWSYLDTLECSVGDHEGYFGPWKTCKFLLFHRERCGDGVSLFQASRAVYISGVIAIFSVILLAIFCFLSVLQLIMINRKKKVIMKYSAVLLTKVVMAFGSALLAIAAVSLFATQTDDERNGFQITRGPAFYIEVLSIILNSFLFVMALYDMSFARREGNDPTTTSMSVESTTDRNPEIFRVVDPRGRGSKVGSHFLHEKLSPRCYVRRVSAIF</sequence>
<dbReference type="Proteomes" id="UP001566132">
    <property type="component" value="Unassembled WGS sequence"/>
</dbReference>
<evidence type="ECO:0000313" key="2">
    <source>
        <dbReference type="EMBL" id="KAL1494898.1"/>
    </source>
</evidence>
<reference evidence="2 3" key="1">
    <citation type="submission" date="2024-05" db="EMBL/GenBank/DDBJ databases">
        <title>Genetic variation in Jamaican populations of the coffee berry borer (Hypothenemus hampei).</title>
        <authorList>
            <person name="Errbii M."/>
            <person name="Myrie A."/>
        </authorList>
    </citation>
    <scope>NUCLEOTIDE SEQUENCE [LARGE SCALE GENOMIC DNA]</scope>
    <source>
        <strain evidence="2">JA-Hopewell-2020-01-JO</strain>
        <tissue evidence="2">Whole body</tissue>
    </source>
</reference>
<keyword evidence="1" id="KW-1133">Transmembrane helix</keyword>
<dbReference type="EMBL" id="JBDJPC010000007">
    <property type="protein sequence ID" value="KAL1494898.1"/>
    <property type="molecule type" value="Genomic_DNA"/>
</dbReference>
<dbReference type="Gene3D" id="1.20.140.150">
    <property type="match status" value="1"/>
</dbReference>
<proteinExistence type="predicted"/>
<keyword evidence="1" id="KW-0812">Transmembrane</keyword>
<name>A0ABD1EJL1_HYPHA</name>
<protein>
    <submittedName>
        <fullName evidence="2">Uncharacterized protein</fullName>
    </submittedName>
</protein>
<gene>
    <name evidence="2" type="ORF">ABEB36_010412</name>
</gene>
<keyword evidence="3" id="KW-1185">Reference proteome</keyword>
<feature type="transmembrane region" description="Helical" evidence="1">
    <location>
        <begin position="12"/>
        <end position="33"/>
    </location>
</feature>
<accession>A0ABD1EJL1</accession>
<comment type="caution">
    <text evidence="2">The sequence shown here is derived from an EMBL/GenBank/DDBJ whole genome shotgun (WGS) entry which is preliminary data.</text>
</comment>
<feature type="transmembrane region" description="Helical" evidence="1">
    <location>
        <begin position="164"/>
        <end position="183"/>
    </location>
</feature>
<evidence type="ECO:0000256" key="1">
    <source>
        <dbReference type="SAM" id="Phobius"/>
    </source>
</evidence>
<dbReference type="AlphaFoldDB" id="A0ABD1EJL1"/>
<keyword evidence="1" id="KW-0472">Membrane</keyword>
<feature type="transmembrane region" description="Helical" evidence="1">
    <location>
        <begin position="81"/>
        <end position="110"/>
    </location>
</feature>
<evidence type="ECO:0000313" key="3">
    <source>
        <dbReference type="Proteomes" id="UP001566132"/>
    </source>
</evidence>